<organism evidence="1 2">
    <name type="scientific">Bacteroides pyogenes DSM 20611 = JCM 6294</name>
    <dbReference type="NCBI Taxonomy" id="1121100"/>
    <lineage>
        <taxon>Bacteria</taxon>
        <taxon>Pseudomonadati</taxon>
        <taxon>Bacteroidota</taxon>
        <taxon>Bacteroidia</taxon>
        <taxon>Bacteroidales</taxon>
        <taxon>Bacteroidaceae</taxon>
        <taxon>Bacteroides</taxon>
    </lineage>
</organism>
<dbReference type="Proteomes" id="UP000018842">
    <property type="component" value="Unassembled WGS sequence"/>
</dbReference>
<name>W4PLI2_9BACE</name>
<dbReference type="AlphaFoldDB" id="W4PLI2"/>
<sequence>MKLNIFVKYRGEKRPCFGLFKASFKACLRRYPEKAVLRVFLPRFSGSGLYGSELKINISSVYQ</sequence>
<comment type="caution">
    <text evidence="1">The sequence shown here is derived from an EMBL/GenBank/DDBJ whole genome shotgun (WGS) entry which is preliminary data.</text>
</comment>
<protein>
    <submittedName>
        <fullName evidence="1">Uncharacterized protein</fullName>
    </submittedName>
</protein>
<accession>W4PLI2</accession>
<dbReference type="EMBL" id="BAIR01000077">
    <property type="protein sequence ID" value="GAE20622.1"/>
    <property type="molecule type" value="Genomic_DNA"/>
</dbReference>
<evidence type="ECO:0000313" key="1">
    <source>
        <dbReference type="EMBL" id="GAE20622.1"/>
    </source>
</evidence>
<reference evidence="2" key="1">
    <citation type="journal article" date="2014" name="Genome">
        <title>Draft Genome Sequences of Three Strains of Bacteroides pyogenes Isolated from a Cat and Swine.</title>
        <authorList>
            <person name="Sakamoto M."/>
            <person name="Oshima K."/>
            <person name="Suda W."/>
            <person name="Kitamura K."/>
            <person name="Iida T."/>
            <person name="Hattori M."/>
            <person name="Ohkuma M."/>
        </authorList>
    </citation>
    <scope>NUCLEOTIDE SEQUENCE [LARGE SCALE GENOMIC DNA]</scope>
    <source>
        <strain evidence="2">JCM 6294</strain>
    </source>
</reference>
<evidence type="ECO:0000313" key="2">
    <source>
        <dbReference type="Proteomes" id="UP000018842"/>
    </source>
</evidence>
<gene>
    <name evidence="1" type="ORF">JCM6294_3871</name>
</gene>
<proteinExistence type="predicted"/>